<dbReference type="InterPro" id="IPR029000">
    <property type="entry name" value="Cyclophilin-like_dom_sf"/>
</dbReference>
<sequence>MNGLIYSLASLCYPHLPTLPPPPQIPIAPLSRRHALTLSLTSLPLSFLSSTSTAAANETFPYVCPSAATATSKVFLDISIDGIPSGRITVGLFGTSAPKGAARFSSLVSGADGVSYGRKGFLKITPTYIQHSGVRSYGADADLARHSGTYLAVEDLLSEWAATADVCGVRSKAWTVGIVVRDPLRPPATTRVVARNGRIVVEEEKSGTAPNGTEFVIATRDSPELDEKALVIGRVVDGMDVVERIAGVSVVRDNTASPYFRVAKLIGDKRAIVAERGFNRPYAKVVVTNCGLLMD</sequence>
<dbReference type="FunFam" id="2.40.100.10:FF:000040">
    <property type="entry name" value="Peptidyl-prolyl cis-trans isomerase B"/>
    <property type="match status" value="1"/>
</dbReference>
<dbReference type="PROSITE" id="PS50072">
    <property type="entry name" value="CSA_PPIASE_2"/>
    <property type="match status" value="1"/>
</dbReference>
<keyword evidence="1" id="KW-0697">Rotamase</keyword>
<dbReference type="Proteomes" id="UP000639772">
    <property type="component" value="Unassembled WGS sequence"/>
</dbReference>
<dbReference type="InterPro" id="IPR002130">
    <property type="entry name" value="Cyclophilin-type_PPIase_dom"/>
</dbReference>
<evidence type="ECO:0000259" key="2">
    <source>
        <dbReference type="PROSITE" id="PS50072"/>
    </source>
</evidence>
<proteinExistence type="inferred from homology"/>
<comment type="catalytic activity">
    <reaction evidence="1">
        <text>[protein]-peptidylproline (omega=180) = [protein]-peptidylproline (omega=0)</text>
        <dbReference type="Rhea" id="RHEA:16237"/>
        <dbReference type="Rhea" id="RHEA-COMP:10747"/>
        <dbReference type="Rhea" id="RHEA-COMP:10748"/>
        <dbReference type="ChEBI" id="CHEBI:83833"/>
        <dbReference type="ChEBI" id="CHEBI:83834"/>
        <dbReference type="EC" id="5.2.1.8"/>
    </reaction>
</comment>
<dbReference type="Gene3D" id="2.40.100.10">
    <property type="entry name" value="Cyclophilin-like"/>
    <property type="match status" value="1"/>
</dbReference>
<organism evidence="3 4">
    <name type="scientific">Vanilla planifolia</name>
    <name type="common">Vanilla</name>
    <dbReference type="NCBI Taxonomy" id="51239"/>
    <lineage>
        <taxon>Eukaryota</taxon>
        <taxon>Viridiplantae</taxon>
        <taxon>Streptophyta</taxon>
        <taxon>Embryophyta</taxon>
        <taxon>Tracheophyta</taxon>
        <taxon>Spermatophyta</taxon>
        <taxon>Magnoliopsida</taxon>
        <taxon>Liliopsida</taxon>
        <taxon>Asparagales</taxon>
        <taxon>Orchidaceae</taxon>
        <taxon>Vanilloideae</taxon>
        <taxon>Vanilleae</taxon>
        <taxon>Vanilla</taxon>
    </lineage>
</organism>
<dbReference type="Pfam" id="PF00160">
    <property type="entry name" value="Pro_isomerase"/>
    <property type="match status" value="1"/>
</dbReference>
<dbReference type="OrthoDB" id="252722at2759"/>
<dbReference type="GO" id="GO:0003755">
    <property type="term" value="F:peptidyl-prolyl cis-trans isomerase activity"/>
    <property type="evidence" value="ECO:0007669"/>
    <property type="project" value="UniProtKB-UniRule"/>
</dbReference>
<protein>
    <recommendedName>
        <fullName evidence="1">Peptidyl-prolyl cis-trans isomerase</fullName>
        <shortName evidence="1">PPIase</shortName>
        <ecNumber evidence="1">5.2.1.8</ecNumber>
    </recommendedName>
</protein>
<name>A0A835R5Q5_VANPL</name>
<dbReference type="PANTHER" id="PTHR47724">
    <property type="entry name" value="PEPTIDYL-PROLYL CIS-TRANS ISOMERASE CYP26-2, CHLOROPLASTIC"/>
    <property type="match status" value="1"/>
</dbReference>
<comment type="similarity">
    <text evidence="1">Belongs to the cyclophilin-type PPIase family.</text>
</comment>
<keyword evidence="1" id="KW-0413">Isomerase</keyword>
<evidence type="ECO:0000256" key="1">
    <source>
        <dbReference type="RuleBase" id="RU363019"/>
    </source>
</evidence>
<dbReference type="SUPFAM" id="SSF50891">
    <property type="entry name" value="Cyclophilin-like"/>
    <property type="match status" value="1"/>
</dbReference>
<dbReference type="EMBL" id="JADCNM010000004">
    <property type="protein sequence ID" value="KAG0486035.1"/>
    <property type="molecule type" value="Genomic_DNA"/>
</dbReference>
<comment type="caution">
    <text evidence="3">The sequence shown here is derived from an EMBL/GenBank/DDBJ whole genome shotgun (WGS) entry which is preliminary data.</text>
</comment>
<gene>
    <name evidence="3" type="ORF">HPP92_008130</name>
</gene>
<dbReference type="EC" id="5.2.1.8" evidence="1"/>
<evidence type="ECO:0000313" key="3">
    <source>
        <dbReference type="EMBL" id="KAG0486035.1"/>
    </source>
</evidence>
<feature type="domain" description="PPIase cyclophilin-type" evidence="2">
    <location>
        <begin position="75"/>
        <end position="292"/>
    </location>
</feature>
<dbReference type="InterPro" id="IPR044185">
    <property type="entry name" value="CYP26-2-like"/>
</dbReference>
<comment type="function">
    <text evidence="1">PPIases accelerate the folding of proteins. It catalyzes the cis-trans isomerization of proline imidic peptide bonds in oligopeptides.</text>
</comment>
<dbReference type="PANTHER" id="PTHR47724:SF1">
    <property type="entry name" value="PEPTIDYL-PROLYL CIS-TRANS ISOMERASE CYP26-2, CHLOROPLASTIC"/>
    <property type="match status" value="1"/>
</dbReference>
<accession>A0A835R5Q5</accession>
<dbReference type="AlphaFoldDB" id="A0A835R5Q5"/>
<evidence type="ECO:0000313" key="4">
    <source>
        <dbReference type="Proteomes" id="UP000639772"/>
    </source>
</evidence>
<dbReference type="PRINTS" id="PR00153">
    <property type="entry name" value="CSAPPISMRASE"/>
</dbReference>
<dbReference type="GO" id="GO:0009507">
    <property type="term" value="C:chloroplast"/>
    <property type="evidence" value="ECO:0007669"/>
    <property type="project" value="TreeGrafter"/>
</dbReference>
<reference evidence="3 4" key="1">
    <citation type="journal article" date="2020" name="Nat. Food">
        <title>A phased Vanilla planifolia genome enables genetic improvement of flavour and production.</title>
        <authorList>
            <person name="Hasing T."/>
            <person name="Tang H."/>
            <person name="Brym M."/>
            <person name="Khazi F."/>
            <person name="Huang T."/>
            <person name="Chambers A.H."/>
        </authorList>
    </citation>
    <scope>NUCLEOTIDE SEQUENCE [LARGE SCALE GENOMIC DNA]</scope>
    <source>
        <tissue evidence="3">Leaf</tissue>
    </source>
</reference>